<keyword evidence="2" id="KW-1185">Reference proteome</keyword>
<dbReference type="EMBL" id="JARJCM010000009">
    <property type="protein sequence ID" value="KAJ7043772.1"/>
    <property type="molecule type" value="Genomic_DNA"/>
</dbReference>
<proteinExistence type="predicted"/>
<protein>
    <submittedName>
        <fullName evidence="1">Uncharacterized protein</fullName>
    </submittedName>
</protein>
<name>A0AAD6TDQ0_9AGAR</name>
<gene>
    <name evidence="1" type="ORF">C8F04DRAFT_1073258</name>
</gene>
<reference evidence="1" key="1">
    <citation type="submission" date="2023-03" db="EMBL/GenBank/DDBJ databases">
        <title>Massive genome expansion in bonnet fungi (Mycena s.s.) driven by repeated elements and novel gene families across ecological guilds.</title>
        <authorList>
            <consortium name="Lawrence Berkeley National Laboratory"/>
            <person name="Harder C.B."/>
            <person name="Miyauchi S."/>
            <person name="Viragh M."/>
            <person name="Kuo A."/>
            <person name="Thoen E."/>
            <person name="Andreopoulos B."/>
            <person name="Lu D."/>
            <person name="Skrede I."/>
            <person name="Drula E."/>
            <person name="Henrissat B."/>
            <person name="Morin E."/>
            <person name="Kohler A."/>
            <person name="Barry K."/>
            <person name="LaButti K."/>
            <person name="Morin E."/>
            <person name="Salamov A."/>
            <person name="Lipzen A."/>
            <person name="Mereny Z."/>
            <person name="Hegedus B."/>
            <person name="Baldrian P."/>
            <person name="Stursova M."/>
            <person name="Weitz H."/>
            <person name="Taylor A."/>
            <person name="Grigoriev I.V."/>
            <person name="Nagy L.G."/>
            <person name="Martin F."/>
            <person name="Kauserud H."/>
        </authorList>
    </citation>
    <scope>NUCLEOTIDE SEQUENCE</scope>
    <source>
        <strain evidence="1">CBHHK200</strain>
    </source>
</reference>
<evidence type="ECO:0000313" key="1">
    <source>
        <dbReference type="EMBL" id="KAJ7043772.1"/>
    </source>
</evidence>
<sequence length="109" mass="11993">MKAAACLSPLRRTPTEILTLIFTSTLTTRANHTLLKIQLPSRRSRDLPFDVEFSPLALSKSNSKPSTLSCYKFYASTLGAGERCRSRAHVRCTSSSKISCDIPSLVCGR</sequence>
<comment type="caution">
    <text evidence="1">The sequence shown here is derived from an EMBL/GenBank/DDBJ whole genome shotgun (WGS) entry which is preliminary data.</text>
</comment>
<organism evidence="1 2">
    <name type="scientific">Mycena alexandri</name>
    <dbReference type="NCBI Taxonomy" id="1745969"/>
    <lineage>
        <taxon>Eukaryota</taxon>
        <taxon>Fungi</taxon>
        <taxon>Dikarya</taxon>
        <taxon>Basidiomycota</taxon>
        <taxon>Agaricomycotina</taxon>
        <taxon>Agaricomycetes</taxon>
        <taxon>Agaricomycetidae</taxon>
        <taxon>Agaricales</taxon>
        <taxon>Marasmiineae</taxon>
        <taxon>Mycenaceae</taxon>
        <taxon>Mycena</taxon>
    </lineage>
</organism>
<dbReference type="Proteomes" id="UP001218188">
    <property type="component" value="Unassembled WGS sequence"/>
</dbReference>
<accession>A0AAD6TDQ0</accession>
<dbReference type="AlphaFoldDB" id="A0AAD6TDQ0"/>
<evidence type="ECO:0000313" key="2">
    <source>
        <dbReference type="Proteomes" id="UP001218188"/>
    </source>
</evidence>